<dbReference type="AlphaFoldDB" id="A0A4C2A2G2"/>
<proteinExistence type="predicted"/>
<organism evidence="2 3">
    <name type="scientific">Eumeta variegata</name>
    <name type="common">Bagworm moth</name>
    <name type="synonym">Eumeta japonica</name>
    <dbReference type="NCBI Taxonomy" id="151549"/>
    <lineage>
        <taxon>Eukaryota</taxon>
        <taxon>Metazoa</taxon>
        <taxon>Ecdysozoa</taxon>
        <taxon>Arthropoda</taxon>
        <taxon>Hexapoda</taxon>
        <taxon>Insecta</taxon>
        <taxon>Pterygota</taxon>
        <taxon>Neoptera</taxon>
        <taxon>Endopterygota</taxon>
        <taxon>Lepidoptera</taxon>
        <taxon>Glossata</taxon>
        <taxon>Ditrysia</taxon>
        <taxon>Tineoidea</taxon>
        <taxon>Psychidae</taxon>
        <taxon>Oiketicinae</taxon>
        <taxon>Eumeta</taxon>
    </lineage>
</organism>
<dbReference type="EMBL" id="BGZK01002367">
    <property type="protein sequence ID" value="GBP93369.1"/>
    <property type="molecule type" value="Genomic_DNA"/>
</dbReference>
<feature type="compositionally biased region" description="Low complexity" evidence="1">
    <location>
        <begin position="58"/>
        <end position="67"/>
    </location>
</feature>
<evidence type="ECO:0000256" key="1">
    <source>
        <dbReference type="SAM" id="MobiDB-lite"/>
    </source>
</evidence>
<evidence type="ECO:0000313" key="2">
    <source>
        <dbReference type="EMBL" id="GBP93369.1"/>
    </source>
</evidence>
<sequence length="86" mass="9739">MPTTILREMSAWGLMLKTPQSETKHSEGVGVQTYHAQSKHLDPLSRRGYAEPSNLLMTTETHPRITTPTPPSQAKRRMRSINTPNR</sequence>
<protein>
    <submittedName>
        <fullName evidence="2">Uncharacterized protein</fullName>
    </submittedName>
</protein>
<dbReference type="Proteomes" id="UP000299102">
    <property type="component" value="Unassembled WGS sequence"/>
</dbReference>
<reference evidence="2 3" key="1">
    <citation type="journal article" date="2019" name="Commun. Biol.">
        <title>The bagworm genome reveals a unique fibroin gene that provides high tensile strength.</title>
        <authorList>
            <person name="Kono N."/>
            <person name="Nakamura H."/>
            <person name="Ohtoshi R."/>
            <person name="Tomita M."/>
            <person name="Numata K."/>
            <person name="Arakawa K."/>
        </authorList>
    </citation>
    <scope>NUCLEOTIDE SEQUENCE [LARGE SCALE GENOMIC DNA]</scope>
</reference>
<name>A0A4C2A2G2_EUMVA</name>
<evidence type="ECO:0000313" key="3">
    <source>
        <dbReference type="Proteomes" id="UP000299102"/>
    </source>
</evidence>
<gene>
    <name evidence="2" type="ORF">EVAR_100556_1</name>
</gene>
<keyword evidence="3" id="KW-1185">Reference proteome</keyword>
<comment type="caution">
    <text evidence="2">The sequence shown here is derived from an EMBL/GenBank/DDBJ whole genome shotgun (WGS) entry which is preliminary data.</text>
</comment>
<accession>A0A4C2A2G2</accession>
<feature type="region of interest" description="Disordered" evidence="1">
    <location>
        <begin position="55"/>
        <end position="86"/>
    </location>
</feature>